<reference evidence="2 3" key="1">
    <citation type="journal article" date="2014" name="Int. J. Syst. Evol. Microbiol.">
        <title>Complete genome sequence of Corynebacterium casei LMG S-19264T (=DSM 44701T), isolated from a smear-ripened cheese.</title>
        <authorList>
            <consortium name="US DOE Joint Genome Institute (JGI-PGF)"/>
            <person name="Walter F."/>
            <person name="Albersmeier A."/>
            <person name="Kalinowski J."/>
            <person name="Ruckert C."/>
        </authorList>
    </citation>
    <scope>NUCLEOTIDE SEQUENCE [LARGE SCALE GENOMIC DNA]</scope>
    <source>
        <strain evidence="2 3">JCM 4677</strain>
    </source>
</reference>
<dbReference type="EMBL" id="AP023440">
    <property type="protein sequence ID" value="BCL29232.1"/>
    <property type="molecule type" value="Genomic_DNA"/>
</dbReference>
<accession>A0A7G1P2S2</accession>
<evidence type="ECO:0000256" key="1">
    <source>
        <dbReference type="SAM" id="MobiDB-lite"/>
    </source>
</evidence>
<evidence type="ECO:0000313" key="3">
    <source>
        <dbReference type="Proteomes" id="UP000516444"/>
    </source>
</evidence>
<feature type="compositionally biased region" description="Basic and acidic residues" evidence="1">
    <location>
        <begin position="382"/>
        <end position="393"/>
    </location>
</feature>
<proteinExistence type="predicted"/>
<gene>
    <name evidence="2" type="ORF">GCM10017557_40910</name>
</gene>
<protein>
    <submittedName>
        <fullName evidence="2">Uncharacterized protein</fullName>
    </submittedName>
</protein>
<feature type="region of interest" description="Disordered" evidence="1">
    <location>
        <begin position="323"/>
        <end position="393"/>
    </location>
</feature>
<sequence>MGAPVVGRKLKPLPDDDHPRTQFAQALRELRDGAGTPSYRTLSEKVGYTLATYTSIFNGYVLPEEVQLIDLVGYLKGDTREWSRRLADAAAALEIWDRDSGAQSNLFAEMEGLKVELEGYRVIAGDPASVFGQAARAQEDAQKRINFALELESKLSGMLHAVDAQLNEAQGLVPTAQQEAQALVDQAREAARNIELSASLEAQTRIEQAQASFARLVGRAESEANEIIDKAGSDSRRIRADTGRIVDQLLAEAEQYIENARAERLQAELERQKGGALVEGMKLRAKLDLAQVIMEAQQALAKAGEMKHSGMLDLLLQDLGINNMPDSETRKGRHRKRGASQPSNEYIDLPEAPDVETSISGLVGASGEPPEAKVALPRRRNAPKDDAATKAVN</sequence>
<organism evidence="2 3">
    <name type="scientific">Streptomyces aurantiacus</name>
    <dbReference type="NCBI Taxonomy" id="47760"/>
    <lineage>
        <taxon>Bacteria</taxon>
        <taxon>Bacillati</taxon>
        <taxon>Actinomycetota</taxon>
        <taxon>Actinomycetes</taxon>
        <taxon>Kitasatosporales</taxon>
        <taxon>Streptomycetaceae</taxon>
        <taxon>Streptomyces</taxon>
        <taxon>Streptomyces aurantiacus group</taxon>
    </lineage>
</organism>
<dbReference type="AlphaFoldDB" id="A0A7G1P2S2"/>
<name>A0A7G1P2S2_9ACTN</name>
<keyword evidence="3" id="KW-1185">Reference proteome</keyword>
<dbReference type="KEGG" id="sgm:GCM10017557_40910"/>
<dbReference type="Proteomes" id="UP000516444">
    <property type="component" value="Chromosome"/>
</dbReference>
<evidence type="ECO:0000313" key="2">
    <source>
        <dbReference type="EMBL" id="BCL29232.1"/>
    </source>
</evidence>